<dbReference type="Proteomes" id="UP000612585">
    <property type="component" value="Unassembled WGS sequence"/>
</dbReference>
<evidence type="ECO:0000313" key="5">
    <source>
        <dbReference type="Proteomes" id="UP000612585"/>
    </source>
</evidence>
<dbReference type="SUPFAM" id="SSF69786">
    <property type="entry name" value="YggU-like"/>
    <property type="match status" value="1"/>
</dbReference>
<accession>A0A8J3ZB06</accession>
<reference evidence="4" key="1">
    <citation type="submission" date="2021-01" db="EMBL/GenBank/DDBJ databases">
        <title>Whole genome shotgun sequence of Virgisporangium aurantiacum NBRC 16421.</title>
        <authorList>
            <person name="Komaki H."/>
            <person name="Tamura T."/>
        </authorList>
    </citation>
    <scope>NUCLEOTIDE SEQUENCE</scope>
    <source>
        <strain evidence="4">NBRC 16421</strain>
    </source>
</reference>
<proteinExistence type="inferred from homology"/>
<dbReference type="EMBL" id="BOPG01000035">
    <property type="protein sequence ID" value="GIJ58401.1"/>
    <property type="molecule type" value="Genomic_DNA"/>
</dbReference>
<dbReference type="GO" id="GO:0005737">
    <property type="term" value="C:cytoplasm"/>
    <property type="evidence" value="ECO:0007669"/>
    <property type="project" value="TreeGrafter"/>
</dbReference>
<dbReference type="InterPro" id="IPR003746">
    <property type="entry name" value="DUF167"/>
</dbReference>
<dbReference type="HAMAP" id="MF_00634">
    <property type="entry name" value="UPF0235"/>
    <property type="match status" value="1"/>
</dbReference>
<dbReference type="Gene3D" id="3.30.1200.10">
    <property type="entry name" value="YggU-like"/>
    <property type="match status" value="1"/>
</dbReference>
<keyword evidence="5" id="KW-1185">Reference proteome</keyword>
<dbReference type="InterPro" id="IPR036591">
    <property type="entry name" value="YggU-like_sf"/>
</dbReference>
<evidence type="ECO:0000313" key="4">
    <source>
        <dbReference type="EMBL" id="GIJ58401.1"/>
    </source>
</evidence>
<dbReference type="AlphaFoldDB" id="A0A8J3ZB06"/>
<gene>
    <name evidence="4" type="ORF">Vau01_059170</name>
</gene>
<name>A0A8J3ZB06_9ACTN</name>
<evidence type="ECO:0000256" key="2">
    <source>
        <dbReference type="HAMAP-Rule" id="MF_00634"/>
    </source>
</evidence>
<dbReference type="RefSeq" id="WP_203999151.1">
    <property type="nucleotide sequence ID" value="NZ_BOPG01000035.1"/>
</dbReference>
<evidence type="ECO:0000256" key="3">
    <source>
        <dbReference type="SAM" id="MobiDB-lite"/>
    </source>
</evidence>
<organism evidence="4 5">
    <name type="scientific">Virgisporangium aurantiacum</name>
    <dbReference type="NCBI Taxonomy" id="175570"/>
    <lineage>
        <taxon>Bacteria</taxon>
        <taxon>Bacillati</taxon>
        <taxon>Actinomycetota</taxon>
        <taxon>Actinomycetes</taxon>
        <taxon>Micromonosporales</taxon>
        <taxon>Micromonosporaceae</taxon>
        <taxon>Virgisporangium</taxon>
    </lineage>
</organism>
<feature type="region of interest" description="Disordered" evidence="3">
    <location>
        <begin position="1"/>
        <end position="24"/>
    </location>
</feature>
<evidence type="ECO:0000256" key="1">
    <source>
        <dbReference type="ARBA" id="ARBA00010364"/>
    </source>
</evidence>
<dbReference type="PANTHER" id="PTHR13420">
    <property type="entry name" value="UPF0235 PROTEIN C15ORF40"/>
    <property type="match status" value="1"/>
</dbReference>
<dbReference type="NCBIfam" id="TIGR00251">
    <property type="entry name" value="DUF167 family protein"/>
    <property type="match status" value="1"/>
</dbReference>
<dbReference type="PANTHER" id="PTHR13420:SF7">
    <property type="entry name" value="UPF0235 PROTEIN C15ORF40"/>
    <property type="match status" value="1"/>
</dbReference>
<dbReference type="SMART" id="SM01152">
    <property type="entry name" value="DUF167"/>
    <property type="match status" value="1"/>
</dbReference>
<comment type="similarity">
    <text evidence="1 2">Belongs to the UPF0235 family.</text>
</comment>
<comment type="caution">
    <text evidence="4">The sequence shown here is derived from an EMBL/GenBank/DDBJ whole genome shotgun (WGS) entry which is preliminary data.</text>
</comment>
<sequence>MDGSGSLVAVRVKPGSSRTRVGGRYDGPHGAALIVAVHAPPVDGRATDAAIAALADALGLRRATLSLRSGATGRDKIIAVTDAPPDLADRVARLRDAPP</sequence>
<protein>
    <recommendedName>
        <fullName evidence="2">UPF0235 protein Vau01_059170</fullName>
    </recommendedName>
</protein>
<dbReference type="Pfam" id="PF02594">
    <property type="entry name" value="DUF167"/>
    <property type="match status" value="1"/>
</dbReference>